<protein>
    <recommendedName>
        <fullName evidence="3">Barstar (barnase inhibitor) domain-containing protein</fullName>
    </recommendedName>
</protein>
<name>A0ABV2W438_9ACTN</name>
<comment type="caution">
    <text evidence="1">The sequence shown here is derived from an EMBL/GenBank/DDBJ whole genome shotgun (WGS) entry which is preliminary data.</text>
</comment>
<evidence type="ECO:0008006" key="3">
    <source>
        <dbReference type="Google" id="ProtNLM"/>
    </source>
</evidence>
<evidence type="ECO:0000313" key="2">
    <source>
        <dbReference type="Proteomes" id="UP001550378"/>
    </source>
</evidence>
<dbReference type="Proteomes" id="UP001550378">
    <property type="component" value="Unassembled WGS sequence"/>
</dbReference>
<gene>
    <name evidence="1" type="ORF">ABZ508_13225</name>
</gene>
<dbReference type="RefSeq" id="WP_359657231.1">
    <property type="nucleotide sequence ID" value="NZ_JBEXZO010000011.1"/>
</dbReference>
<reference evidence="1 2" key="1">
    <citation type="submission" date="2024-06" db="EMBL/GenBank/DDBJ databases">
        <title>The Natural Products Discovery Center: Release of the First 8490 Sequenced Strains for Exploring Actinobacteria Biosynthetic Diversity.</title>
        <authorList>
            <person name="Kalkreuter E."/>
            <person name="Kautsar S.A."/>
            <person name="Yang D."/>
            <person name="Bader C.D."/>
            <person name="Teijaro C.N."/>
            <person name="Fluegel L."/>
            <person name="Davis C.M."/>
            <person name="Simpson J.R."/>
            <person name="Lauterbach L."/>
            <person name="Steele A.D."/>
            <person name="Gui C."/>
            <person name="Meng S."/>
            <person name="Li G."/>
            <person name="Viehrig K."/>
            <person name="Ye F."/>
            <person name="Su P."/>
            <person name="Kiefer A.F."/>
            <person name="Nichols A."/>
            <person name="Cepeda A.J."/>
            <person name="Yan W."/>
            <person name="Fan B."/>
            <person name="Jiang Y."/>
            <person name="Adhikari A."/>
            <person name="Zheng C.-J."/>
            <person name="Schuster L."/>
            <person name="Cowan T.M."/>
            <person name="Smanski M.J."/>
            <person name="Chevrette M.G."/>
            <person name="De Carvalho L.P.S."/>
            <person name="Shen B."/>
        </authorList>
    </citation>
    <scope>NUCLEOTIDE SEQUENCE [LARGE SCALE GENOMIC DNA]</scope>
    <source>
        <strain evidence="1 2">NPDC006337</strain>
    </source>
</reference>
<organism evidence="1 2">
    <name type="scientific">Streptomyces lavendulocolor</name>
    <dbReference type="NCBI Taxonomy" id="67316"/>
    <lineage>
        <taxon>Bacteria</taxon>
        <taxon>Bacillati</taxon>
        <taxon>Actinomycetota</taxon>
        <taxon>Actinomycetes</taxon>
        <taxon>Kitasatosporales</taxon>
        <taxon>Streptomycetaceae</taxon>
        <taxon>Streptomyces</taxon>
    </lineage>
</organism>
<keyword evidence="2" id="KW-1185">Reference proteome</keyword>
<sequence>MTTSKEARDALLFEDAVWTWERALPLKYVLCSEEWDGELIVFARCADADGLFVEPAPRRERLTLLGCAPTGRLLKAVERCGGGAGGPGGRAGSGGPAEPLDLGQLAVIVDFPVPGADPGADPFDAFDAHHWDLAAPVLLGCRPSALDPALWDVTVEAELDGPLWRRAEPADARWLLFNGAGGGGVGECRRVEGLYARRPSPAVPPLRLIGCEPGERLLRRLVRPRADGDRVTLLAVDRTGRVMRSAEHVPLEVVASRPSVLGGTLLDLWLREGPRERPAPAVRPVWDAWFEGPPAEPGSWAPFPPEGRAEWAAFTQARRGAGGPPSAPVRHLDGRYVTDVAALMCALGEAVSGPGGHYHQCWVTLRGCPCGGEQPPEPFTLVWHDAEVARRALAPVSVDTAGETPYFDDVLRLLARVGITVELR</sequence>
<accession>A0ABV2W438</accession>
<evidence type="ECO:0000313" key="1">
    <source>
        <dbReference type="EMBL" id="MEU0708310.1"/>
    </source>
</evidence>
<proteinExistence type="predicted"/>
<dbReference type="EMBL" id="JBEXZR010000009">
    <property type="protein sequence ID" value="MEU0708310.1"/>
    <property type="molecule type" value="Genomic_DNA"/>
</dbReference>